<organism evidence="1 2">
    <name type="scientific">Vigna mungo</name>
    <name type="common">Black gram</name>
    <name type="synonym">Phaseolus mungo</name>
    <dbReference type="NCBI Taxonomy" id="3915"/>
    <lineage>
        <taxon>Eukaryota</taxon>
        <taxon>Viridiplantae</taxon>
        <taxon>Streptophyta</taxon>
        <taxon>Embryophyta</taxon>
        <taxon>Tracheophyta</taxon>
        <taxon>Spermatophyta</taxon>
        <taxon>Magnoliopsida</taxon>
        <taxon>eudicotyledons</taxon>
        <taxon>Gunneridae</taxon>
        <taxon>Pentapetalae</taxon>
        <taxon>rosids</taxon>
        <taxon>fabids</taxon>
        <taxon>Fabales</taxon>
        <taxon>Fabaceae</taxon>
        <taxon>Papilionoideae</taxon>
        <taxon>50 kb inversion clade</taxon>
        <taxon>NPAAA clade</taxon>
        <taxon>indigoferoid/millettioid clade</taxon>
        <taxon>Phaseoleae</taxon>
        <taxon>Vigna</taxon>
    </lineage>
</organism>
<name>A0AAQ3MZV6_VIGMU</name>
<reference evidence="1 2" key="1">
    <citation type="journal article" date="2023" name="Life. Sci Alliance">
        <title>Evolutionary insights into 3D genome organization and epigenetic landscape of Vigna mungo.</title>
        <authorList>
            <person name="Junaid A."/>
            <person name="Singh B."/>
            <person name="Bhatia S."/>
        </authorList>
    </citation>
    <scope>NUCLEOTIDE SEQUENCE [LARGE SCALE GENOMIC DNA]</scope>
    <source>
        <strain evidence="1">Urdbean</strain>
    </source>
</reference>
<sequence length="112" mass="12738">MQRTTLHGPVKQKPSILLISKLHNGLPQPNRIRNVLQPLPQNPTPVCIIMLQFRSLHPQLHRIGNRLNTPCNHRLCLIRISQPTSLQPHILVLGTLLTPFLYQLPSCLKLPC</sequence>
<keyword evidence="2" id="KW-1185">Reference proteome</keyword>
<evidence type="ECO:0000313" key="1">
    <source>
        <dbReference type="EMBL" id="WVZ00239.1"/>
    </source>
</evidence>
<dbReference type="EMBL" id="CP144693">
    <property type="protein sequence ID" value="WVZ00239.1"/>
    <property type="molecule type" value="Genomic_DNA"/>
</dbReference>
<gene>
    <name evidence="1" type="ORF">V8G54_026308</name>
</gene>
<proteinExistence type="predicted"/>
<dbReference type="AlphaFoldDB" id="A0AAQ3MZV6"/>
<evidence type="ECO:0000313" key="2">
    <source>
        <dbReference type="Proteomes" id="UP001374535"/>
    </source>
</evidence>
<protein>
    <submittedName>
        <fullName evidence="1">Uncharacterized protein</fullName>
    </submittedName>
</protein>
<accession>A0AAQ3MZV6</accession>
<dbReference type="Proteomes" id="UP001374535">
    <property type="component" value="Chromosome 8"/>
</dbReference>